<feature type="region of interest" description="Disordered" evidence="1">
    <location>
        <begin position="511"/>
        <end position="531"/>
    </location>
</feature>
<organism evidence="2 3">
    <name type="scientific">Vitrella brassicaformis (strain CCMP3155)</name>
    <dbReference type="NCBI Taxonomy" id="1169540"/>
    <lineage>
        <taxon>Eukaryota</taxon>
        <taxon>Sar</taxon>
        <taxon>Alveolata</taxon>
        <taxon>Colpodellida</taxon>
        <taxon>Vitrellaceae</taxon>
        <taxon>Vitrella</taxon>
    </lineage>
</organism>
<name>A0A0G4FGN1_VITBC</name>
<gene>
    <name evidence="2" type="ORF">Vbra_15384</name>
</gene>
<feature type="compositionally biased region" description="Basic residues" evidence="1">
    <location>
        <begin position="657"/>
        <end position="669"/>
    </location>
</feature>
<feature type="compositionally biased region" description="Polar residues" evidence="1">
    <location>
        <begin position="686"/>
        <end position="701"/>
    </location>
</feature>
<feature type="region of interest" description="Disordered" evidence="1">
    <location>
        <begin position="652"/>
        <end position="730"/>
    </location>
</feature>
<dbReference type="OrthoDB" id="445338at2759"/>
<feature type="compositionally biased region" description="Low complexity" evidence="1">
    <location>
        <begin position="670"/>
        <end position="685"/>
    </location>
</feature>
<feature type="region of interest" description="Disordered" evidence="1">
    <location>
        <begin position="588"/>
        <end position="619"/>
    </location>
</feature>
<feature type="region of interest" description="Disordered" evidence="1">
    <location>
        <begin position="385"/>
        <end position="411"/>
    </location>
</feature>
<feature type="region of interest" description="Disordered" evidence="1">
    <location>
        <begin position="214"/>
        <end position="233"/>
    </location>
</feature>
<dbReference type="EMBL" id="CDMY01000436">
    <property type="protein sequence ID" value="CEM12649.1"/>
    <property type="molecule type" value="Genomic_DNA"/>
</dbReference>
<feature type="compositionally biased region" description="Low complexity" evidence="1">
    <location>
        <begin position="702"/>
        <end position="730"/>
    </location>
</feature>
<evidence type="ECO:0000313" key="2">
    <source>
        <dbReference type="EMBL" id="CEM12649.1"/>
    </source>
</evidence>
<protein>
    <submittedName>
        <fullName evidence="2">Uncharacterized protein</fullName>
    </submittedName>
</protein>
<dbReference type="AlphaFoldDB" id="A0A0G4FGN1"/>
<evidence type="ECO:0000313" key="3">
    <source>
        <dbReference type="Proteomes" id="UP000041254"/>
    </source>
</evidence>
<feature type="compositionally biased region" description="Polar residues" evidence="1">
    <location>
        <begin position="943"/>
        <end position="954"/>
    </location>
</feature>
<feature type="compositionally biased region" description="Low complexity" evidence="1">
    <location>
        <begin position="784"/>
        <end position="796"/>
    </location>
</feature>
<evidence type="ECO:0000256" key="1">
    <source>
        <dbReference type="SAM" id="MobiDB-lite"/>
    </source>
</evidence>
<reference evidence="2 3" key="1">
    <citation type="submission" date="2014-11" db="EMBL/GenBank/DDBJ databases">
        <authorList>
            <person name="Zhu J."/>
            <person name="Qi W."/>
            <person name="Song R."/>
        </authorList>
    </citation>
    <scope>NUCLEOTIDE SEQUENCE [LARGE SCALE GENOMIC DNA]</scope>
</reference>
<feature type="region of interest" description="Disordered" evidence="1">
    <location>
        <begin position="1"/>
        <end position="72"/>
    </location>
</feature>
<dbReference type="InParanoid" id="A0A0G4FGN1"/>
<feature type="region of interest" description="Disordered" evidence="1">
    <location>
        <begin position="927"/>
        <end position="954"/>
    </location>
</feature>
<feature type="compositionally biased region" description="Low complexity" evidence="1">
    <location>
        <begin position="1"/>
        <end position="12"/>
    </location>
</feature>
<feature type="region of interest" description="Disordered" evidence="1">
    <location>
        <begin position="746"/>
        <end position="817"/>
    </location>
</feature>
<sequence length="954" mass="110253">MSSAAKSSAEPSEGGEEFVPPWPFGPRTQAEKEELIEKRKKLGRPGWGEHVQLKREGPPAHHGPPPQPARQRMQQLSTRLNQEIKHVKPQNVPHFLLHFMSEKYETHLGGFAHLFNADKQLERERQRVAAFFLRYGLPLEVASRFTRAGFDSMEVLMSLDRDSAVEIPAKFTGEKWLPGHYIRIQQLFDDIVSRVHDFNTELMEYDYRTRPVAVPGANRTPNRPFRPGQPYRGLPCIPEDEEVKHAYTRPPFRYPFPSRERAGRLPPLPPRLAAHPQALEIARAVGLRGIFQNAPGVIGPKDYSGQFPRLIEPEMSGRRVAMESWKEYDRMLARRLGMERVAEGPLSMTDMWGRARPRSVPPPVWYRSPFGGRPMYGYPLLGGPPSRQDTGSREFAEGQVGYPPPGWTGRERLSGFRPLRDRNVHPHSQYSVEEGYQPYRGSENRRERYRFRPQSMTPHEILEHQREREMAARSALRLQRLQQQRPEERDYSPRGLWRRVRDWVSQKVQSGIFSGGEEERRSSIEQPPPDLREEYEPPVIDAASHHVWDPQTEEFVPDHNAAWRDYMRHYTDRAFEYYYRCEREDRLDRENGGTGRRRPRLPLHRYSADEELGPEYPNYSAYNNRQAVRTRYAHQLQEEADREALYAQPFEAPPTYRRQHSRPPARRQQQRQQRQRYAPAAPQPQYTTYRLQQQHQSQYPTTAHPSAQYQQQQSRPQYMAPQQQQQQQYGPTYTTYSTQRYVPAGGQAPQQHQYIAPGAGQQGGLPQTTTRPVPRYPVGYWTSQRQQQQQQQQQPQFGVGPITYLPAPSPASPQRQINLPAGYVRPAQNQTPQYTVYPPQQQQPQPYQYQYQYEHQQQYGPSAAQYQYQQLRPQYTTTAAPAGHAAPAAPAAYPYRAPMPTYHTPTTHGGGAAGAVGQPIPAYTYQGSFPTPFTSPRPSNTTINFTQTARPSYQ</sequence>
<dbReference type="VEuPathDB" id="CryptoDB:Vbra_15384"/>
<dbReference type="Proteomes" id="UP000041254">
    <property type="component" value="Unassembled WGS sequence"/>
</dbReference>
<accession>A0A0G4FGN1</accession>
<keyword evidence="3" id="KW-1185">Reference proteome</keyword>
<proteinExistence type="predicted"/>
<feature type="compositionally biased region" description="Low complexity" evidence="1">
    <location>
        <begin position="927"/>
        <end position="942"/>
    </location>
</feature>